<dbReference type="KEGG" id="otr:OTERR_17880"/>
<dbReference type="InterPro" id="IPR036249">
    <property type="entry name" value="Thioredoxin-like_sf"/>
</dbReference>
<dbReference type="Proteomes" id="UP000323671">
    <property type="component" value="Chromosome"/>
</dbReference>
<comment type="catalytic activity">
    <reaction evidence="4">
        <text>[glutaredoxin]-dithiol + arsenate + glutathione + H(+) = glutathionyl-S-S-[glutaredoxin] + arsenite + H2O</text>
        <dbReference type="Rhea" id="RHEA:22016"/>
        <dbReference type="Rhea" id="RHEA-COMP:10729"/>
        <dbReference type="Rhea" id="RHEA-COMP:17668"/>
        <dbReference type="ChEBI" id="CHEBI:15377"/>
        <dbReference type="ChEBI" id="CHEBI:15378"/>
        <dbReference type="ChEBI" id="CHEBI:29242"/>
        <dbReference type="ChEBI" id="CHEBI:29950"/>
        <dbReference type="ChEBI" id="CHEBI:48597"/>
        <dbReference type="ChEBI" id="CHEBI:57925"/>
        <dbReference type="ChEBI" id="CHEBI:146199"/>
        <dbReference type="EC" id="1.20.4.1"/>
    </reaction>
</comment>
<accession>A0A5C1E9C7</accession>
<keyword evidence="6" id="KW-1185">Reference proteome</keyword>
<dbReference type="EC" id="1.20.4.1" evidence="4"/>
<gene>
    <name evidence="5" type="primary">arsC</name>
    <name evidence="5" type="ORF">OTERR_17880</name>
</gene>
<name>A0A5C1E9C7_9RHOO</name>
<dbReference type="GO" id="GO:0008794">
    <property type="term" value="F:arsenate reductase (glutaredoxin) activity"/>
    <property type="evidence" value="ECO:0007669"/>
    <property type="project" value="UniProtKB-UniRule"/>
</dbReference>
<keyword evidence="2 4" id="KW-0560">Oxidoreductase</keyword>
<protein>
    <recommendedName>
        <fullName evidence="4">Arsenate reductase</fullName>
        <ecNumber evidence="4">1.20.4.1</ecNumber>
    </recommendedName>
</protein>
<dbReference type="InterPro" id="IPR006660">
    <property type="entry name" value="Arsenate_reductase-like"/>
</dbReference>
<evidence type="ECO:0000313" key="6">
    <source>
        <dbReference type="Proteomes" id="UP000323671"/>
    </source>
</evidence>
<dbReference type="AlphaFoldDB" id="A0A5C1E9C7"/>
<comment type="similarity">
    <text evidence="1 3 4">Belongs to the ArsC family.</text>
</comment>
<proteinExistence type="inferred from homology"/>
<dbReference type="CDD" id="cd03034">
    <property type="entry name" value="ArsC_ArsC"/>
    <property type="match status" value="1"/>
</dbReference>
<evidence type="ECO:0000256" key="1">
    <source>
        <dbReference type="ARBA" id="ARBA00007198"/>
    </source>
</evidence>
<evidence type="ECO:0000256" key="3">
    <source>
        <dbReference type="PROSITE-ProRule" id="PRU01282"/>
    </source>
</evidence>
<dbReference type="InterPro" id="IPR006659">
    <property type="entry name" value="Arsenate_reductase"/>
</dbReference>
<dbReference type="PROSITE" id="PS51353">
    <property type="entry name" value="ARSC"/>
    <property type="match status" value="1"/>
</dbReference>
<dbReference type="NCBIfam" id="TIGR00014">
    <property type="entry name" value="arsC"/>
    <property type="match status" value="1"/>
</dbReference>
<evidence type="ECO:0000256" key="4">
    <source>
        <dbReference type="RuleBase" id="RU362029"/>
    </source>
</evidence>
<dbReference type="PANTHER" id="PTHR30041:SF4">
    <property type="entry name" value="ARSENATE REDUCTASE"/>
    <property type="match status" value="1"/>
</dbReference>
<dbReference type="EMBL" id="CP022579">
    <property type="protein sequence ID" value="QEL65264.1"/>
    <property type="molecule type" value="Genomic_DNA"/>
</dbReference>
<dbReference type="SUPFAM" id="SSF52833">
    <property type="entry name" value="Thioredoxin-like"/>
    <property type="match status" value="1"/>
</dbReference>
<sequence>MTTSAPSASSVLYHNPRCSKSRGALELLQEKGIALQVVAYLDTPPSAAEIEALLSQLGLADPRGLMRTGEAEYAELNLADPSLSRQQLIAALAAHPRLIERPIFVHNGCAVIGRPPERVLELL</sequence>
<evidence type="ECO:0000256" key="2">
    <source>
        <dbReference type="ARBA" id="ARBA00023002"/>
    </source>
</evidence>
<dbReference type="Gene3D" id="3.40.30.10">
    <property type="entry name" value="Glutaredoxin"/>
    <property type="match status" value="1"/>
</dbReference>
<evidence type="ECO:0000313" key="5">
    <source>
        <dbReference type="EMBL" id="QEL65264.1"/>
    </source>
</evidence>
<organism evidence="5 6">
    <name type="scientific">Oryzomicrobium terrae</name>
    <dbReference type="NCBI Taxonomy" id="1735038"/>
    <lineage>
        <taxon>Bacteria</taxon>
        <taxon>Pseudomonadati</taxon>
        <taxon>Pseudomonadota</taxon>
        <taxon>Betaproteobacteria</taxon>
        <taxon>Rhodocyclales</taxon>
        <taxon>Rhodocyclaceae</taxon>
        <taxon>Oryzomicrobium</taxon>
    </lineage>
</organism>
<dbReference type="RefSeq" id="WP_149425561.1">
    <property type="nucleotide sequence ID" value="NZ_CP022579.1"/>
</dbReference>
<dbReference type="Pfam" id="PF03960">
    <property type="entry name" value="ArsC"/>
    <property type="match status" value="1"/>
</dbReference>
<dbReference type="PANTHER" id="PTHR30041">
    <property type="entry name" value="ARSENATE REDUCTASE"/>
    <property type="match status" value="1"/>
</dbReference>
<reference evidence="5 6" key="1">
    <citation type="submission" date="2017-07" db="EMBL/GenBank/DDBJ databases">
        <title>Complete genome sequence of Oryzomicrobium terrae TPP412.</title>
        <authorList>
            <person name="Chiu L.-W."/>
            <person name="Lo K.-J."/>
            <person name="Tsai Y.-M."/>
            <person name="Lin S.-S."/>
            <person name="Kuo C.-H."/>
            <person name="Liu C.-T."/>
        </authorList>
    </citation>
    <scope>NUCLEOTIDE SEQUENCE [LARGE SCALE GENOMIC DNA]</scope>
    <source>
        <strain evidence="5 6">TPP412</strain>
    </source>
</reference>